<dbReference type="RefSeq" id="WP_008190551.1">
    <property type="nucleotide sequence ID" value="NZ_GL890971.1"/>
</dbReference>
<dbReference type="InterPro" id="IPR013766">
    <property type="entry name" value="Thioredoxin_domain"/>
</dbReference>
<dbReference type="PROSITE" id="PS51257">
    <property type="entry name" value="PROKAR_LIPOPROTEIN"/>
    <property type="match status" value="1"/>
</dbReference>
<gene>
    <name evidence="2" type="ORF">LYNGBM3L_68940</name>
</gene>
<dbReference type="Gene3D" id="3.40.30.10">
    <property type="entry name" value="Glutaredoxin"/>
    <property type="match status" value="1"/>
</dbReference>
<proteinExistence type="predicted"/>
<feature type="domain" description="Thioredoxin" evidence="1">
    <location>
        <begin position="52"/>
        <end position="204"/>
    </location>
</feature>
<dbReference type="InterPro" id="IPR047262">
    <property type="entry name" value="PRX-like1"/>
</dbReference>
<organism evidence="2 3">
    <name type="scientific">Moorena producens 3L</name>
    <dbReference type="NCBI Taxonomy" id="489825"/>
    <lineage>
        <taxon>Bacteria</taxon>
        <taxon>Bacillati</taxon>
        <taxon>Cyanobacteriota</taxon>
        <taxon>Cyanophyceae</taxon>
        <taxon>Coleofasciculales</taxon>
        <taxon>Coleofasciculaceae</taxon>
        <taxon>Moorena</taxon>
    </lineage>
</organism>
<dbReference type="HOGENOM" id="CLU_076204_3_0_3"/>
<dbReference type="Pfam" id="PF00578">
    <property type="entry name" value="AhpC-TSA"/>
    <property type="match status" value="1"/>
</dbReference>
<dbReference type="AlphaFoldDB" id="F4Y2E6"/>
<dbReference type="PANTHER" id="PTHR43640:SF1">
    <property type="entry name" value="THIOREDOXIN-DEPENDENT PEROXIREDOXIN"/>
    <property type="match status" value="1"/>
</dbReference>
<name>F4Y2E6_9CYAN</name>
<dbReference type="GO" id="GO:0016209">
    <property type="term" value="F:antioxidant activity"/>
    <property type="evidence" value="ECO:0007669"/>
    <property type="project" value="InterPro"/>
</dbReference>
<accession>F4Y2E6</accession>
<dbReference type="PANTHER" id="PTHR43640">
    <property type="entry name" value="OS07G0260300 PROTEIN"/>
    <property type="match status" value="1"/>
</dbReference>
<evidence type="ECO:0000313" key="2">
    <source>
        <dbReference type="EMBL" id="EGJ28790.1"/>
    </source>
</evidence>
<evidence type="ECO:0000259" key="1">
    <source>
        <dbReference type="PROSITE" id="PS51352"/>
    </source>
</evidence>
<dbReference type="EMBL" id="GL890971">
    <property type="protein sequence ID" value="EGJ28790.1"/>
    <property type="molecule type" value="Genomic_DNA"/>
</dbReference>
<dbReference type="Proteomes" id="UP000003959">
    <property type="component" value="Unassembled WGS sequence"/>
</dbReference>
<reference evidence="3" key="1">
    <citation type="journal article" date="2011" name="Proc. Natl. Acad. Sci. U.S.A.">
        <title>Genomic insights into the physiology and ecology of the marine filamentous cyanobacterium Lyngbya majuscula.</title>
        <authorList>
            <person name="Jones A.C."/>
            <person name="Monroe E.A."/>
            <person name="Podell S."/>
            <person name="Hess W.R."/>
            <person name="Klages S."/>
            <person name="Esquenazi E."/>
            <person name="Niessen S."/>
            <person name="Hoover H."/>
            <person name="Rothmann M."/>
            <person name="Lasken R.S."/>
            <person name="Yates J.R.III."/>
            <person name="Reinhardt R."/>
            <person name="Kube M."/>
            <person name="Burkart M.D."/>
            <person name="Allen E.E."/>
            <person name="Dorrestein P.C."/>
            <person name="Gerwick W.H."/>
            <person name="Gerwick L."/>
        </authorList>
    </citation>
    <scope>NUCLEOTIDE SEQUENCE [LARGE SCALE GENOMIC DNA]</scope>
    <source>
        <strain evidence="3">3L</strain>
    </source>
</reference>
<evidence type="ECO:0000313" key="3">
    <source>
        <dbReference type="Proteomes" id="UP000003959"/>
    </source>
</evidence>
<dbReference type="eggNOG" id="COG1225">
    <property type="taxonomic scope" value="Bacteria"/>
</dbReference>
<keyword evidence="3" id="KW-1185">Reference proteome</keyword>
<dbReference type="PROSITE" id="PS51352">
    <property type="entry name" value="THIOREDOXIN_2"/>
    <property type="match status" value="1"/>
</dbReference>
<dbReference type="OrthoDB" id="9809746at2"/>
<dbReference type="InterPro" id="IPR036249">
    <property type="entry name" value="Thioredoxin-like_sf"/>
</dbReference>
<dbReference type="InterPro" id="IPR000866">
    <property type="entry name" value="AhpC/TSA"/>
</dbReference>
<dbReference type="SUPFAM" id="SSF52833">
    <property type="entry name" value="Thioredoxin-like"/>
    <property type="match status" value="1"/>
</dbReference>
<sequence>MNNFLKFNGQKITTTGLVALALIITGCQTNPLTKDAKNTSQVSTAIAASSPLQIDGKAPEFTGVDSNNTTHKLSDFKDKVVVLEWTNHQCPFVRKHYNSGNMQKLQKEATSKGVVWLSIISSAPGKQGHVTPQKANELIKSSSANPTAVIIDSEGTIGRLYQARTTPHMYVIDTDGVLKYMGAIDNKPSANPADVETASNYVQAAVDSVITNKPVETTVTQPYGCSVKYNNS</sequence>
<dbReference type="GO" id="GO:0016491">
    <property type="term" value="F:oxidoreductase activity"/>
    <property type="evidence" value="ECO:0007669"/>
    <property type="project" value="InterPro"/>
</dbReference>
<protein>
    <submittedName>
        <fullName evidence="2">Peroxiredoxin</fullName>
    </submittedName>
</protein>